<feature type="non-terminal residue" evidence="3">
    <location>
        <position position="265"/>
    </location>
</feature>
<comment type="caution">
    <text evidence="3">The sequence shown here is derived from an EMBL/GenBank/DDBJ whole genome shotgun (WGS) entry which is preliminary data.</text>
</comment>
<evidence type="ECO:0000256" key="1">
    <source>
        <dbReference type="ARBA" id="ARBA00022801"/>
    </source>
</evidence>
<evidence type="ECO:0000313" key="3">
    <source>
        <dbReference type="EMBL" id="HHJ53569.1"/>
    </source>
</evidence>
<dbReference type="EMBL" id="DROD01000651">
    <property type="protein sequence ID" value="HHJ53569.1"/>
    <property type="molecule type" value="Genomic_DNA"/>
</dbReference>
<reference evidence="3" key="1">
    <citation type="journal article" date="2020" name="mSystems">
        <title>Genome- and Community-Level Interaction Insights into Carbon Utilization and Element Cycling Functions of Hydrothermarchaeota in Hydrothermal Sediment.</title>
        <authorList>
            <person name="Zhou Z."/>
            <person name="Liu Y."/>
            <person name="Xu W."/>
            <person name="Pan J."/>
            <person name="Luo Z.H."/>
            <person name="Li M."/>
        </authorList>
    </citation>
    <scope>NUCLEOTIDE SEQUENCE [LARGE SCALE GENOMIC DNA]</scope>
    <source>
        <strain evidence="3">HyVt-527</strain>
    </source>
</reference>
<sequence length="265" mass="29786">MRVLTILFFLIIIPVLAFGNDVVFTNLPAHLQLFPRDAQDSAVVAVSGRVETPGYQQVSLEVYKNADLWKSYAQSLDYQGNTADFSFEPKIHAELSEYYFYVYLDDSLIARIDSIVCGDVYLINGQSNSHPNAATYSFRSEFCRSFGRHTNYNDYDPADTTWGLSTGEGWCDSCLYAVGTWGLRLQELMLNEYGMPTCVINGGSGGSSISYNLPNEDDHMDLTTTYGRLLYRATKAHVQDAVKALFWHQGESDSSPPDDSLYFDR</sequence>
<gene>
    <name evidence="3" type="ORF">ENJ89_10275</name>
</gene>
<feature type="domain" description="Sialate O-acetylesterase" evidence="2">
    <location>
        <begin position="119"/>
        <end position="260"/>
    </location>
</feature>
<protein>
    <recommendedName>
        <fullName evidence="2">Sialate O-acetylesterase domain-containing protein</fullName>
    </recommendedName>
</protein>
<dbReference type="AlphaFoldDB" id="A0A7V5PQU3"/>
<dbReference type="InterPro" id="IPR036514">
    <property type="entry name" value="SGNH_hydro_sf"/>
</dbReference>
<dbReference type="Pfam" id="PF03629">
    <property type="entry name" value="SASA"/>
    <property type="match status" value="1"/>
</dbReference>
<dbReference type="InterPro" id="IPR005181">
    <property type="entry name" value="SASA"/>
</dbReference>
<dbReference type="SUPFAM" id="SSF52266">
    <property type="entry name" value="SGNH hydrolase"/>
    <property type="match status" value="1"/>
</dbReference>
<proteinExistence type="predicted"/>
<keyword evidence="1" id="KW-0378">Hydrolase</keyword>
<dbReference type="GO" id="GO:0016788">
    <property type="term" value="F:hydrolase activity, acting on ester bonds"/>
    <property type="evidence" value="ECO:0007669"/>
    <property type="project" value="UniProtKB-ARBA"/>
</dbReference>
<name>A0A7V5PQU3_CALAY</name>
<evidence type="ECO:0000259" key="2">
    <source>
        <dbReference type="Pfam" id="PF03629"/>
    </source>
</evidence>
<accession>A0A7V5PQU3</accession>
<dbReference type="Gene3D" id="3.40.50.1110">
    <property type="entry name" value="SGNH hydrolase"/>
    <property type="match status" value="1"/>
</dbReference>
<organism evidence="3">
    <name type="scientific">Caldithrix abyssi</name>
    <dbReference type="NCBI Taxonomy" id="187145"/>
    <lineage>
        <taxon>Bacteria</taxon>
        <taxon>Pseudomonadati</taxon>
        <taxon>Calditrichota</taxon>
        <taxon>Calditrichia</taxon>
        <taxon>Calditrichales</taxon>
        <taxon>Calditrichaceae</taxon>
        <taxon>Caldithrix</taxon>
    </lineage>
</organism>
<dbReference type="Proteomes" id="UP000886124">
    <property type="component" value="Unassembled WGS sequence"/>
</dbReference>